<dbReference type="Pfam" id="PF00339">
    <property type="entry name" value="Arrestin_N"/>
    <property type="match status" value="1"/>
</dbReference>
<dbReference type="EMBL" id="JAZDUA010000299">
    <property type="protein sequence ID" value="KAK7861787.1"/>
    <property type="molecule type" value="Genomic_DNA"/>
</dbReference>
<evidence type="ECO:0000313" key="5">
    <source>
        <dbReference type="EMBL" id="KAK7861787.1"/>
    </source>
</evidence>
<gene>
    <name evidence="5" type="ORF">R5R35_011959</name>
</gene>
<evidence type="ECO:0000259" key="4">
    <source>
        <dbReference type="SMART" id="SM01017"/>
    </source>
</evidence>
<evidence type="ECO:0000313" key="6">
    <source>
        <dbReference type="Proteomes" id="UP001378592"/>
    </source>
</evidence>
<evidence type="ECO:0000256" key="3">
    <source>
        <dbReference type="SAM" id="MobiDB-lite"/>
    </source>
</evidence>
<dbReference type="Proteomes" id="UP001378592">
    <property type="component" value="Unassembled WGS sequence"/>
</dbReference>
<dbReference type="PANTHER" id="PTHR11188:SF176">
    <property type="entry name" value="ARRESTIN DOMAIN-CONTAINING PROTEIN 1"/>
    <property type="match status" value="1"/>
</dbReference>
<keyword evidence="6" id="KW-1185">Reference proteome</keyword>
<feature type="compositionally biased region" description="Pro residues" evidence="3">
    <location>
        <begin position="343"/>
        <end position="360"/>
    </location>
</feature>
<dbReference type="PANTHER" id="PTHR11188">
    <property type="entry name" value="ARRESTIN DOMAIN CONTAINING PROTEIN"/>
    <property type="match status" value="1"/>
</dbReference>
<dbReference type="InterPro" id="IPR011021">
    <property type="entry name" value="Arrestin-like_N"/>
</dbReference>
<feature type="domain" description="Arrestin C-terminal-like" evidence="4">
    <location>
        <begin position="177"/>
        <end position="305"/>
    </location>
</feature>
<sequence>MSVQEFEIKFDNPTRVYYGGQQVSGSATLITTKEKKIRGICLRVKGAADVHWTESRSVTDSDGKSGTETDHYSAHELYAHMQIWLVGSPSGEMMLPPGKYTYPFSYTLPHNIPSSFEGINGHVRYTVKVEVVRPWRFDYESKAAFTVLTPLDLNLEPGMQEPVQKTQEKYLCCCCCRSGPVSLVCSVHRGFVPGQKIEAIVECDNVTTEEVSVNCYLEKVVTFKSSCGSTNRSQNTVAMERLGVVKANSSNAWRTKLTVPVLPPSYLKYCNYIDITYLLWVKGVITGFHNSVNLRTEVIIGTIPLRNYFQSIFSSVPEVPSGSASPQGEESPPSFESAVVAPSAPPMEPGSPYTDLPPPTYEECSLIKGNIRDKEDNEHTYGAMDFAPRYPMYNFR</sequence>
<comment type="similarity">
    <text evidence="1">Belongs to the arrestin family.</text>
</comment>
<dbReference type="InterPro" id="IPR014756">
    <property type="entry name" value="Ig_E-set"/>
</dbReference>
<dbReference type="SUPFAM" id="SSF81296">
    <property type="entry name" value="E set domains"/>
    <property type="match status" value="2"/>
</dbReference>
<proteinExistence type="inferred from homology"/>
<feature type="region of interest" description="Disordered" evidence="3">
    <location>
        <begin position="320"/>
        <end position="360"/>
    </location>
</feature>
<dbReference type="Gene3D" id="2.60.40.640">
    <property type="match status" value="2"/>
</dbReference>
<dbReference type="SMART" id="SM01017">
    <property type="entry name" value="Arrestin_C"/>
    <property type="match status" value="1"/>
</dbReference>
<reference evidence="5 6" key="1">
    <citation type="submission" date="2024-03" db="EMBL/GenBank/DDBJ databases">
        <title>The genome assembly and annotation of the cricket Gryllus longicercus Weissman &amp; Gray.</title>
        <authorList>
            <person name="Szrajer S."/>
            <person name="Gray D."/>
            <person name="Ylla G."/>
        </authorList>
    </citation>
    <scope>NUCLEOTIDE SEQUENCE [LARGE SCALE GENOMIC DNA]</scope>
    <source>
        <strain evidence="5">DAG 2021-001</strain>
        <tissue evidence="5">Whole body minus gut</tissue>
    </source>
</reference>
<dbReference type="GO" id="GO:0015031">
    <property type="term" value="P:protein transport"/>
    <property type="evidence" value="ECO:0007669"/>
    <property type="project" value="TreeGrafter"/>
</dbReference>
<evidence type="ECO:0000256" key="1">
    <source>
        <dbReference type="ARBA" id="ARBA00005298"/>
    </source>
</evidence>
<dbReference type="Pfam" id="PF02752">
    <property type="entry name" value="Arrestin_C"/>
    <property type="match status" value="1"/>
</dbReference>
<dbReference type="InterPro" id="IPR014752">
    <property type="entry name" value="Arrestin-like_C"/>
</dbReference>
<name>A0AAN9VFQ7_9ORTH</name>
<organism evidence="5 6">
    <name type="scientific">Gryllus longicercus</name>
    <dbReference type="NCBI Taxonomy" id="2509291"/>
    <lineage>
        <taxon>Eukaryota</taxon>
        <taxon>Metazoa</taxon>
        <taxon>Ecdysozoa</taxon>
        <taxon>Arthropoda</taxon>
        <taxon>Hexapoda</taxon>
        <taxon>Insecta</taxon>
        <taxon>Pterygota</taxon>
        <taxon>Neoptera</taxon>
        <taxon>Polyneoptera</taxon>
        <taxon>Orthoptera</taxon>
        <taxon>Ensifera</taxon>
        <taxon>Gryllidea</taxon>
        <taxon>Grylloidea</taxon>
        <taxon>Gryllidae</taxon>
        <taxon>Gryllinae</taxon>
        <taxon>Gryllus</taxon>
    </lineage>
</organism>
<dbReference type="AlphaFoldDB" id="A0AAN9VFQ7"/>
<comment type="caution">
    <text evidence="5">The sequence shown here is derived from an EMBL/GenBank/DDBJ whole genome shotgun (WGS) entry which is preliminary data.</text>
</comment>
<evidence type="ECO:0000256" key="2">
    <source>
        <dbReference type="ARBA" id="ARBA00022606"/>
    </source>
</evidence>
<dbReference type="InterPro" id="IPR050357">
    <property type="entry name" value="Arrestin_domain-protein"/>
</dbReference>
<accession>A0AAN9VFQ7</accession>
<dbReference type="InterPro" id="IPR011022">
    <property type="entry name" value="Arrestin_C-like"/>
</dbReference>
<keyword evidence="2" id="KW-0716">Sensory transduction</keyword>
<protein>
    <recommendedName>
        <fullName evidence="4">Arrestin C-terminal-like domain-containing protein</fullName>
    </recommendedName>
</protein>
<dbReference type="GO" id="GO:0005737">
    <property type="term" value="C:cytoplasm"/>
    <property type="evidence" value="ECO:0007669"/>
    <property type="project" value="TreeGrafter"/>
</dbReference>